<gene>
    <name evidence="4" type="ORF">SM116_14080</name>
</gene>
<keyword evidence="3" id="KW-1133">Transmembrane helix</keyword>
<feature type="transmembrane region" description="Helical" evidence="3">
    <location>
        <begin position="97"/>
        <end position="119"/>
    </location>
</feature>
<dbReference type="PIRSF" id="PIRSF016661">
    <property type="entry name" value="BioY"/>
    <property type="match status" value="1"/>
</dbReference>
<comment type="subcellular location">
    <subcellularLocation>
        <location evidence="2">Cell membrane</location>
        <topology evidence="2">Multi-pass membrane protein</topology>
    </subcellularLocation>
</comment>
<organism evidence="4 5">
    <name type="scientific">Microbacterium rhizosphaerae</name>
    <dbReference type="NCBI Taxonomy" id="1678237"/>
    <lineage>
        <taxon>Bacteria</taxon>
        <taxon>Bacillati</taxon>
        <taxon>Actinomycetota</taxon>
        <taxon>Actinomycetes</taxon>
        <taxon>Micrococcales</taxon>
        <taxon>Microbacteriaceae</taxon>
        <taxon>Microbacterium</taxon>
    </lineage>
</organism>
<reference evidence="4 5" key="1">
    <citation type="submission" date="2023-11" db="EMBL/GenBank/DDBJ databases">
        <title>Genome sequence of Microbacterium rhizosphaerae KACC 19337.</title>
        <authorList>
            <person name="Choi H."/>
            <person name="Kim S."/>
            <person name="Kim Y."/>
            <person name="Kwon S.-W."/>
            <person name="Heo J."/>
        </authorList>
    </citation>
    <scope>NUCLEOTIDE SEQUENCE [LARGE SCALE GENOMIC DNA]</scope>
    <source>
        <strain evidence="4 5">KACC 19337</strain>
    </source>
</reference>
<evidence type="ECO:0000313" key="5">
    <source>
        <dbReference type="Proteomes" id="UP001323798"/>
    </source>
</evidence>
<accession>A0ABZ0SIK7</accession>
<dbReference type="PANTHER" id="PTHR34295:SF1">
    <property type="entry name" value="BIOTIN TRANSPORTER BIOY"/>
    <property type="match status" value="1"/>
</dbReference>
<keyword evidence="3" id="KW-0812">Transmembrane</keyword>
<dbReference type="Proteomes" id="UP001323798">
    <property type="component" value="Chromosome"/>
</dbReference>
<sequence>MSTVHVSRRTAPLIDLVVPRSLLADVVLVGGGALLTALAAQIVVPLQPVPFTLQTFSVLLVGAALGSLRGALSMLVYLAAGVIGLPVFASASGGAHVVFGATGGYLVGFVLAAWIVGFIAERGGGRILPTVGALLAGSATVYLVGVPWLAVALGMPLSVAVGVGLAPFLVGDLIKLAAAAMLLPGAWAVIARLTGKAGR</sequence>
<dbReference type="RefSeq" id="WP_320941600.1">
    <property type="nucleotide sequence ID" value="NZ_BAABEU010000005.1"/>
</dbReference>
<evidence type="ECO:0000256" key="3">
    <source>
        <dbReference type="SAM" id="Phobius"/>
    </source>
</evidence>
<name>A0ABZ0SIK7_9MICO</name>
<dbReference type="PANTHER" id="PTHR34295">
    <property type="entry name" value="BIOTIN TRANSPORTER BIOY"/>
    <property type="match status" value="1"/>
</dbReference>
<feature type="transmembrane region" description="Helical" evidence="3">
    <location>
        <begin position="75"/>
        <end position="91"/>
    </location>
</feature>
<comment type="similarity">
    <text evidence="1 2">Belongs to the BioY family.</text>
</comment>
<feature type="transmembrane region" description="Helical" evidence="3">
    <location>
        <begin position="21"/>
        <end position="43"/>
    </location>
</feature>
<feature type="transmembrane region" description="Helical" evidence="3">
    <location>
        <begin position="49"/>
        <end position="68"/>
    </location>
</feature>
<keyword evidence="5" id="KW-1185">Reference proteome</keyword>
<keyword evidence="2 3" id="KW-0472">Membrane</keyword>
<evidence type="ECO:0000256" key="2">
    <source>
        <dbReference type="PIRNR" id="PIRNR016661"/>
    </source>
</evidence>
<feature type="transmembrane region" description="Helical" evidence="3">
    <location>
        <begin position="131"/>
        <end position="153"/>
    </location>
</feature>
<evidence type="ECO:0000256" key="1">
    <source>
        <dbReference type="ARBA" id="ARBA00010692"/>
    </source>
</evidence>
<dbReference type="InterPro" id="IPR003784">
    <property type="entry name" value="BioY"/>
</dbReference>
<feature type="transmembrane region" description="Helical" evidence="3">
    <location>
        <begin position="173"/>
        <end position="193"/>
    </location>
</feature>
<dbReference type="Pfam" id="PF02632">
    <property type="entry name" value="BioY"/>
    <property type="match status" value="1"/>
</dbReference>
<proteinExistence type="inferred from homology"/>
<evidence type="ECO:0000313" key="4">
    <source>
        <dbReference type="EMBL" id="WPR88883.1"/>
    </source>
</evidence>
<keyword evidence="2" id="KW-0813">Transport</keyword>
<protein>
    <recommendedName>
        <fullName evidence="2">Biotin transporter</fullName>
    </recommendedName>
</protein>
<dbReference type="EMBL" id="CP139368">
    <property type="protein sequence ID" value="WPR88883.1"/>
    <property type="molecule type" value="Genomic_DNA"/>
</dbReference>
<dbReference type="Gene3D" id="1.10.1760.20">
    <property type="match status" value="1"/>
</dbReference>
<keyword evidence="2" id="KW-1003">Cell membrane</keyword>